<comment type="caution">
    <text evidence="1">The sequence shown here is derived from an EMBL/GenBank/DDBJ whole genome shotgun (WGS) entry which is preliminary data.</text>
</comment>
<evidence type="ECO:0000313" key="1">
    <source>
        <dbReference type="EMBL" id="GAA5097813.1"/>
    </source>
</evidence>
<evidence type="ECO:0000313" key="2">
    <source>
        <dbReference type="Proteomes" id="UP001500353"/>
    </source>
</evidence>
<protein>
    <submittedName>
        <fullName evidence="1">Uncharacterized protein</fullName>
    </submittedName>
</protein>
<dbReference type="RefSeq" id="WP_345206629.1">
    <property type="nucleotide sequence ID" value="NZ_BAABHX010000006.1"/>
</dbReference>
<reference evidence="2" key="1">
    <citation type="journal article" date="2019" name="Int. J. Syst. Evol. Microbiol.">
        <title>The Global Catalogue of Microorganisms (GCM) 10K type strain sequencing project: providing services to taxonomists for standard genome sequencing and annotation.</title>
        <authorList>
            <consortium name="The Broad Institute Genomics Platform"/>
            <consortium name="The Broad Institute Genome Sequencing Center for Infectious Disease"/>
            <person name="Wu L."/>
            <person name="Ma J."/>
        </authorList>
    </citation>
    <scope>NUCLEOTIDE SEQUENCE [LARGE SCALE GENOMIC DNA]</scope>
    <source>
        <strain evidence="2">JCM 18019</strain>
    </source>
</reference>
<gene>
    <name evidence="1" type="ORF">GCM10023210_33220</name>
</gene>
<keyword evidence="2" id="KW-1185">Reference proteome</keyword>
<accession>A0ABP9MK03</accession>
<sequence length="192" mass="22578">MKDRTTLPTINFELPGYLYDLLKQEINSIKHSEINTPQNRELKLENVKRKLLWQEVTISDFKIVNHRSETIQVSPSFQNPFQGQTVDVFIVTVEATTTGNSELFNYSPQAIRFSSNMDSNVYQPVNDKITIDIQSKMLDKKLIIEEANKKMIFTNYLIENNNQYITDFNRSFENRIEEHFNQKADEIEQLYS</sequence>
<proteinExistence type="predicted"/>
<dbReference type="EMBL" id="BAABHX010000006">
    <property type="protein sequence ID" value="GAA5097813.1"/>
    <property type="molecule type" value="Genomic_DNA"/>
</dbReference>
<organism evidence="1 2">
    <name type="scientific">Chryseobacterium ginsengisoli</name>
    <dbReference type="NCBI Taxonomy" id="363853"/>
    <lineage>
        <taxon>Bacteria</taxon>
        <taxon>Pseudomonadati</taxon>
        <taxon>Bacteroidota</taxon>
        <taxon>Flavobacteriia</taxon>
        <taxon>Flavobacteriales</taxon>
        <taxon>Weeksellaceae</taxon>
        <taxon>Chryseobacterium group</taxon>
        <taxon>Chryseobacterium</taxon>
    </lineage>
</organism>
<dbReference type="Proteomes" id="UP001500353">
    <property type="component" value="Unassembled WGS sequence"/>
</dbReference>
<name>A0ABP9MK03_9FLAO</name>